<evidence type="ECO:0000256" key="1">
    <source>
        <dbReference type="ARBA" id="ARBA00004273"/>
    </source>
</evidence>
<dbReference type="OrthoDB" id="4243at2759"/>
<feature type="region of interest" description="Disordered" evidence="11">
    <location>
        <begin position="345"/>
        <end position="457"/>
    </location>
</feature>
<comment type="similarity">
    <text evidence="2 10">Belongs to the cytochrome c-type heme lyase family.</text>
</comment>
<keyword evidence="7 10" id="KW-0496">Mitochondrion</keyword>
<gene>
    <name evidence="13" type="ORF">CGGC5_v014518</name>
</gene>
<feature type="compositionally biased region" description="Pro residues" evidence="11">
    <location>
        <begin position="388"/>
        <end position="397"/>
    </location>
</feature>
<accession>A0A7J6IK74</accession>
<evidence type="ECO:0000256" key="3">
    <source>
        <dbReference type="ARBA" id="ARBA00022617"/>
    </source>
</evidence>
<dbReference type="Pfam" id="PF01265">
    <property type="entry name" value="Cyto_heme_lyase"/>
    <property type="match status" value="1"/>
</dbReference>
<evidence type="ECO:0000256" key="11">
    <source>
        <dbReference type="SAM" id="MobiDB-lite"/>
    </source>
</evidence>
<comment type="subcellular location">
    <subcellularLocation>
        <location evidence="1 10">Mitochondrion inner membrane</location>
    </subcellularLocation>
</comment>
<keyword evidence="8 10" id="KW-0472">Membrane</keyword>
<organism evidence="13 14">
    <name type="scientific">Colletotrichum fructicola (strain Nara gc5)</name>
    <name type="common">Anthracnose fungus</name>
    <name type="synonym">Colletotrichum gloeosporioides (strain Nara gc5)</name>
    <dbReference type="NCBI Taxonomy" id="1213859"/>
    <lineage>
        <taxon>Eukaryota</taxon>
        <taxon>Fungi</taxon>
        <taxon>Dikarya</taxon>
        <taxon>Ascomycota</taxon>
        <taxon>Pezizomycotina</taxon>
        <taxon>Sordariomycetes</taxon>
        <taxon>Hypocreomycetidae</taxon>
        <taxon>Glomerellales</taxon>
        <taxon>Glomerellaceae</taxon>
        <taxon>Colletotrichum</taxon>
        <taxon>Colletotrichum gloeosporioides species complex</taxon>
    </lineage>
</organism>
<evidence type="ECO:0000256" key="6">
    <source>
        <dbReference type="ARBA" id="ARBA00023004"/>
    </source>
</evidence>
<dbReference type="InterPro" id="IPR000511">
    <property type="entry name" value="Holocyt_c/c1_synthase"/>
</dbReference>
<comment type="catalytic activity">
    <reaction evidence="10">
        <text>holo-[cytochrome c] = apo-[cytochrome c] + heme b</text>
        <dbReference type="Rhea" id="RHEA:22648"/>
        <dbReference type="Rhea" id="RHEA-COMP:10725"/>
        <dbReference type="Rhea" id="RHEA-COMP:10726"/>
        <dbReference type="ChEBI" id="CHEBI:29950"/>
        <dbReference type="ChEBI" id="CHEBI:60344"/>
        <dbReference type="ChEBI" id="CHEBI:83739"/>
        <dbReference type="EC" id="4.4.1.17"/>
    </reaction>
</comment>
<feature type="domain" description="Xaa-Pro dipeptidyl-peptidase C-terminal" evidence="12">
    <location>
        <begin position="4"/>
        <end position="242"/>
    </location>
</feature>
<feature type="compositionally biased region" description="Low complexity" evidence="11">
    <location>
        <begin position="314"/>
        <end position="325"/>
    </location>
</feature>
<evidence type="ECO:0000259" key="12">
    <source>
        <dbReference type="SMART" id="SM00939"/>
    </source>
</evidence>
<feature type="compositionally biased region" description="Low complexity" evidence="11">
    <location>
        <begin position="417"/>
        <end position="429"/>
    </location>
</feature>
<dbReference type="GO" id="GO:0004408">
    <property type="term" value="F:holocytochrome-c synthase activity"/>
    <property type="evidence" value="ECO:0007669"/>
    <property type="project" value="UniProtKB-EC"/>
</dbReference>
<evidence type="ECO:0000256" key="5">
    <source>
        <dbReference type="ARBA" id="ARBA00022792"/>
    </source>
</evidence>
<keyword evidence="9 10" id="KW-0456">Lyase</keyword>
<dbReference type="PANTHER" id="PTHR12743">
    <property type="entry name" value="CYTOCHROME C1 HEME LYASE"/>
    <property type="match status" value="1"/>
</dbReference>
<reference evidence="13 14" key="1">
    <citation type="submission" date="2012-08" db="EMBL/GenBank/DDBJ databases">
        <authorList>
            <person name="Gan P.H.P."/>
            <person name="Ikeda K."/>
            <person name="Irieda H."/>
            <person name="Narusaka M."/>
            <person name="O'Connell R.J."/>
            <person name="Narusaka Y."/>
            <person name="Takano Y."/>
            <person name="Kubo Y."/>
            <person name="Shirasu K."/>
        </authorList>
    </citation>
    <scope>NUCLEOTIDE SEQUENCE [LARGE SCALE GENOMIC DNA]</scope>
    <source>
        <strain evidence="13 14">Nara gc5</strain>
    </source>
</reference>
<dbReference type="Gene3D" id="2.60.120.260">
    <property type="entry name" value="Galactose-binding domain-like"/>
    <property type="match status" value="1"/>
</dbReference>
<dbReference type="GO" id="GO:0046872">
    <property type="term" value="F:metal ion binding"/>
    <property type="evidence" value="ECO:0007669"/>
    <property type="project" value="UniProtKB-KW"/>
</dbReference>
<proteinExistence type="inferred from homology"/>
<dbReference type="AlphaFoldDB" id="A0A7J6IK74"/>
<evidence type="ECO:0000256" key="7">
    <source>
        <dbReference type="ARBA" id="ARBA00023128"/>
    </source>
</evidence>
<evidence type="ECO:0000313" key="13">
    <source>
        <dbReference type="EMBL" id="KAF4476195.1"/>
    </source>
</evidence>
<dbReference type="PROSITE" id="PS00821">
    <property type="entry name" value="CYTO_HEME_LYASE_1"/>
    <property type="match status" value="1"/>
</dbReference>
<reference evidence="13 14" key="2">
    <citation type="submission" date="2020-04" db="EMBL/GenBank/DDBJ databases">
        <title>Genome sequencing and assembly of multiple isolates from the Colletotrichum gloeosporioides species complex.</title>
        <authorList>
            <person name="Gan P."/>
            <person name="Shirasu K."/>
        </authorList>
    </citation>
    <scope>NUCLEOTIDE SEQUENCE [LARGE SCALE GENOMIC DNA]</scope>
    <source>
        <strain evidence="13 14">Nara gc5</strain>
    </source>
</reference>
<dbReference type="GeneID" id="43613442"/>
<keyword evidence="3 10" id="KW-0349">Heme</keyword>
<keyword evidence="4 10" id="KW-0479">Metal-binding</keyword>
<dbReference type="GO" id="GO:0008239">
    <property type="term" value="F:dipeptidyl-peptidase activity"/>
    <property type="evidence" value="ECO:0007669"/>
    <property type="project" value="InterPro"/>
</dbReference>
<sequence length="603" mass="66295">MSSLNFGNREPIYPIVEDDFPLPRTEYREMFFREDGTLSSSPATSNSAVKYDAETGAGDTDGFVGFKHTFTSKTRLMGLPKAVVYMSCDELDDMVIYVLIRKLDRDGHEMMNLNIPWKAAPYCRMEDIPLDEMSNLLLYFGPLGVLRASHRAIDSSMSIHPQYPFHTHSKADKIPPGEVVELEVGLWAMGIDFEEGESLRVQISGQSPMIPEYEQAKAAPVEDKNKGFHKVHIGPEYPSRIILPQHPPATDLLPSTLAAPRQDGRPKGCRDHARAAAPNDAATPPAPPHPIPNQTPPPTTQSWTQSLLSYTPFSGTSSQTTSTTGADACPVDHKSREAWLQQARAANANAAPHPDSPPPYALPPQAQQPSPSTTSWTQTLRSYVPFTSSPPPPPAQPSPTGRNPLDTYREVSTIPRTSTSSYPYDAPSASAPPPTTLQSSHGAPSNNEQETGADAATGNWVYPSEKMFFEAMKRKGHDTRAADMRTVVPIHNAVNERAWKEIKEWEVPYTQGTACDGPRLHSFAGLSTNMSPKARLNTLLGYQAPFDRHDWVIDRCGVQVDYVIDFYAGRPDAQGKPSFYLDGAERGRAGVREACKCVERALT</sequence>
<dbReference type="InterPro" id="IPR013736">
    <property type="entry name" value="Xaa-Pro_dipept_C"/>
</dbReference>
<evidence type="ECO:0000256" key="10">
    <source>
        <dbReference type="RuleBase" id="RU363130"/>
    </source>
</evidence>
<keyword evidence="14" id="KW-1185">Reference proteome</keyword>
<dbReference type="RefSeq" id="XP_066007408.1">
    <property type="nucleotide sequence ID" value="XM_066153111.1"/>
</dbReference>
<keyword evidence="5 10" id="KW-0999">Mitochondrion inner membrane</keyword>
<dbReference type="InParanoid" id="A0A7J6IK74"/>
<feature type="region of interest" description="Disordered" evidence="11">
    <location>
        <begin position="239"/>
        <end position="330"/>
    </location>
</feature>
<dbReference type="SMART" id="SM00939">
    <property type="entry name" value="PepX_C"/>
    <property type="match status" value="1"/>
</dbReference>
<name>A0A7J6IK74_COLFN</name>
<evidence type="ECO:0000256" key="9">
    <source>
        <dbReference type="ARBA" id="ARBA00023239"/>
    </source>
</evidence>
<dbReference type="EMBL" id="ANPB02000009">
    <property type="protein sequence ID" value="KAF4476195.1"/>
    <property type="molecule type" value="Genomic_DNA"/>
</dbReference>
<feature type="compositionally biased region" description="Polar residues" evidence="11">
    <location>
        <begin position="437"/>
        <end position="450"/>
    </location>
</feature>
<dbReference type="InterPro" id="IPR008979">
    <property type="entry name" value="Galactose-bd-like_sf"/>
</dbReference>
<dbReference type="GO" id="GO:0005743">
    <property type="term" value="C:mitochondrial inner membrane"/>
    <property type="evidence" value="ECO:0007669"/>
    <property type="project" value="UniProtKB-SubCell"/>
</dbReference>
<dbReference type="Pfam" id="PF08530">
    <property type="entry name" value="PepX_C"/>
    <property type="match status" value="1"/>
</dbReference>
<comment type="caution">
    <text evidence="13">The sequence shown here is derived from an EMBL/GenBank/DDBJ whole genome shotgun (WGS) entry which is preliminary data.</text>
</comment>
<evidence type="ECO:0000256" key="4">
    <source>
        <dbReference type="ARBA" id="ARBA00022723"/>
    </source>
</evidence>
<dbReference type="Proteomes" id="UP000011096">
    <property type="component" value="Unassembled WGS sequence"/>
</dbReference>
<dbReference type="EC" id="4.4.1.17" evidence="10"/>
<protein>
    <recommendedName>
        <fullName evidence="10">Holocytochrome c-type synthase</fullName>
        <ecNumber evidence="10">4.4.1.17</ecNumber>
    </recommendedName>
</protein>
<feature type="compositionally biased region" description="Polar residues" evidence="11">
    <location>
        <begin position="372"/>
        <end position="381"/>
    </location>
</feature>
<evidence type="ECO:0000256" key="2">
    <source>
        <dbReference type="ARBA" id="ARBA00007255"/>
    </source>
</evidence>
<dbReference type="PANTHER" id="PTHR12743:SF0">
    <property type="entry name" value="HOLOCYTOCHROME C-TYPE SYNTHASE"/>
    <property type="match status" value="1"/>
</dbReference>
<comment type="function">
    <text evidence="10">Lyase that catalyzes the covalent linking of the heme group to the cytochrome C apoprotein to produce the mature functional cytochrome.</text>
</comment>
<dbReference type="SUPFAM" id="SSF49785">
    <property type="entry name" value="Galactose-binding domain-like"/>
    <property type="match status" value="1"/>
</dbReference>
<feature type="compositionally biased region" description="Basic and acidic residues" evidence="11">
    <location>
        <begin position="262"/>
        <end position="274"/>
    </location>
</feature>
<feature type="compositionally biased region" description="Pro residues" evidence="11">
    <location>
        <begin position="284"/>
        <end position="299"/>
    </location>
</feature>
<evidence type="ECO:0000313" key="14">
    <source>
        <dbReference type="Proteomes" id="UP000011096"/>
    </source>
</evidence>
<feature type="compositionally biased region" description="Polar residues" evidence="11">
    <location>
        <begin position="302"/>
        <end position="313"/>
    </location>
</feature>
<evidence type="ECO:0000256" key="8">
    <source>
        <dbReference type="ARBA" id="ARBA00023136"/>
    </source>
</evidence>
<dbReference type="PROSITE" id="PS00822">
    <property type="entry name" value="CYTO_HEME_LYASE_2"/>
    <property type="match status" value="1"/>
</dbReference>
<keyword evidence="6 10" id="KW-0408">Iron</keyword>